<organism evidence="1 2">
    <name type="scientific">Rhodococcus qingshengii JCM 15477</name>
    <dbReference type="NCBI Taxonomy" id="1303681"/>
    <lineage>
        <taxon>Bacteria</taxon>
        <taxon>Bacillati</taxon>
        <taxon>Actinomycetota</taxon>
        <taxon>Actinomycetes</taxon>
        <taxon>Mycobacteriales</taxon>
        <taxon>Nocardiaceae</taxon>
        <taxon>Rhodococcus</taxon>
        <taxon>Rhodococcus erythropolis group</taxon>
    </lineage>
</organism>
<sequence>MPANRRRRAAALAAYLAQFASVGDAKGRPKDSLYAGLSQNELLQRHQDYLQALIWAQAAAFSDDDDDRALDDMSRRYTFHSS</sequence>
<geneLocation type="plasmid" evidence="1 2">
    <name>pdjl-6-5</name>
</geneLocation>
<dbReference type="RefSeq" id="WP_064074573.1">
    <property type="nucleotide sequence ID" value="NZ_CP096568.1"/>
</dbReference>
<accession>A0AB38RQB1</accession>
<reference evidence="2" key="1">
    <citation type="journal article" date="2022" name="Environ. Microbiol.">
        <title>Functional analysis, diversity, and distribution of carbendazim hydrolases MheI and CbmA, responsible for the initial step in carbendazim degradation.</title>
        <authorList>
            <person name="Zhang M."/>
            <person name="Bai X."/>
            <person name="Li Q."/>
            <person name="Zhang L."/>
            <person name="Zhu Q."/>
            <person name="Gao S."/>
            <person name="Ke Z."/>
            <person name="Jiang M."/>
            <person name="Hu J."/>
            <person name="Qiu J."/>
            <person name="Hong Q."/>
        </authorList>
    </citation>
    <scope>NUCLEOTIDE SEQUENCE [LARGE SCALE GENOMIC DNA]</scope>
    <source>
        <strain evidence="2">djl-6</strain>
    </source>
</reference>
<dbReference type="EMBL" id="CP096568">
    <property type="protein sequence ID" value="UPU46949.1"/>
    <property type="molecule type" value="Genomic_DNA"/>
</dbReference>
<name>A0AB38RQB1_RHOSG</name>
<dbReference type="Proteomes" id="UP000831484">
    <property type="component" value="Plasmid pdjl-6-5"/>
</dbReference>
<proteinExistence type="predicted"/>
<keyword evidence="1" id="KW-0614">Plasmid</keyword>
<evidence type="ECO:0000313" key="2">
    <source>
        <dbReference type="Proteomes" id="UP000831484"/>
    </source>
</evidence>
<keyword evidence="2" id="KW-1185">Reference proteome</keyword>
<protein>
    <submittedName>
        <fullName evidence="1">Uncharacterized protein</fullName>
    </submittedName>
</protein>
<gene>
    <name evidence="1" type="ORF">M0639_34555</name>
</gene>
<evidence type="ECO:0000313" key="1">
    <source>
        <dbReference type="EMBL" id="UPU46949.1"/>
    </source>
</evidence>
<dbReference type="AlphaFoldDB" id="A0AB38RQB1"/>